<keyword evidence="3" id="KW-1185">Reference proteome</keyword>
<name>D4S2S7_9FIRM</name>
<evidence type="ECO:0000313" key="2">
    <source>
        <dbReference type="EMBL" id="EFF67532.1"/>
    </source>
</evidence>
<dbReference type="InterPro" id="IPR007560">
    <property type="entry name" value="Restrct_endonuc_IV_Mrr"/>
</dbReference>
<feature type="domain" description="Restriction endonuclease type IV Mrr" evidence="1">
    <location>
        <begin position="188"/>
        <end position="307"/>
    </location>
</feature>
<proteinExistence type="predicted"/>
<dbReference type="InterPro" id="IPR011335">
    <property type="entry name" value="Restrct_endonuc-II-like"/>
</dbReference>
<dbReference type="GO" id="GO:0009307">
    <property type="term" value="P:DNA restriction-modification system"/>
    <property type="evidence" value="ECO:0007669"/>
    <property type="project" value="InterPro"/>
</dbReference>
<organism evidence="2 3">
    <name type="scientific">Eshraghiella crossota DSM 2876</name>
    <dbReference type="NCBI Taxonomy" id="511680"/>
    <lineage>
        <taxon>Bacteria</taxon>
        <taxon>Bacillati</taxon>
        <taxon>Bacillota</taxon>
        <taxon>Clostridia</taxon>
        <taxon>Lachnospirales</taxon>
        <taxon>Lachnospiraceae</taxon>
        <taxon>Eshraghiella</taxon>
    </lineage>
</organism>
<dbReference type="Pfam" id="PF04471">
    <property type="entry name" value="Mrr_cat"/>
    <property type="match status" value="1"/>
</dbReference>
<dbReference type="EMBL" id="ABWN01000040">
    <property type="protein sequence ID" value="EFF67532.1"/>
    <property type="molecule type" value="Genomic_DNA"/>
</dbReference>
<reference evidence="2 3" key="1">
    <citation type="submission" date="2010-02" db="EMBL/GenBank/DDBJ databases">
        <authorList>
            <person name="Weinstock G."/>
            <person name="Sodergren E."/>
            <person name="Clifton S."/>
            <person name="Fulton L."/>
            <person name="Fulton B."/>
            <person name="Courtney L."/>
            <person name="Fronick C."/>
            <person name="Harrison M."/>
            <person name="Strong C."/>
            <person name="Farmer C."/>
            <person name="Delahaunty K."/>
            <person name="Markovic C."/>
            <person name="Hall O."/>
            <person name="Minx P."/>
            <person name="Tomlinson C."/>
            <person name="Mitreva M."/>
            <person name="Nelson J."/>
            <person name="Hou S."/>
            <person name="Wollam A."/>
            <person name="Pepin K.H."/>
            <person name="Johnson M."/>
            <person name="Bhonagiri V."/>
            <person name="Zhang X."/>
            <person name="Suruliraj S."/>
            <person name="Warren W."/>
            <person name="Chinwalla A."/>
            <person name="Mardis E.R."/>
            <person name="Wilson R.K."/>
        </authorList>
    </citation>
    <scope>NUCLEOTIDE SEQUENCE [LARGE SCALE GENOMIC DNA]</scope>
    <source>
        <strain evidence="2 3">DSM 2876</strain>
    </source>
</reference>
<sequence length="322" mass="36801">MAYFQHRISHWWSVSKKLLDEGYLTIGFRALTGTGILDAKKDGEKFSKIYKENFNDNRRWQVNRFLNLNTGDTVVVPLYNKQFAVVEVTDQCDIIDNLPKEVKCRVGFSDEVDLGFFVPIKIVNLTQRSFATSKLQSRMKNQQTNIQIDDLKEDVEQAKSVEGPIDFHNKIKDELSEKMLECIRGLNDRNTEKLVKWYLLKIGATSAKVLEKNSLEKEDYEDADVIAEFEAIGVAIIVQVKAHNGEESNWAVKQIKRYMDIRISTNEDLVYIPWVISTADSFSQEAKDMALEHGIKLIDGLTFAGMLIDSGIESINSELEFS</sequence>
<dbReference type="AlphaFoldDB" id="D4S2S7"/>
<dbReference type="GeneID" id="98917498"/>
<dbReference type="Proteomes" id="UP000006238">
    <property type="component" value="Unassembled WGS sequence"/>
</dbReference>
<dbReference type="SUPFAM" id="SSF52980">
    <property type="entry name" value="Restriction endonuclease-like"/>
    <property type="match status" value="1"/>
</dbReference>
<protein>
    <recommendedName>
        <fullName evidence="1">Restriction endonuclease type IV Mrr domain-containing protein</fullName>
    </recommendedName>
</protein>
<evidence type="ECO:0000313" key="3">
    <source>
        <dbReference type="Proteomes" id="UP000006238"/>
    </source>
</evidence>
<dbReference type="RefSeq" id="WP_005604533.1">
    <property type="nucleotide sequence ID" value="NZ_GG663524.1"/>
</dbReference>
<dbReference type="eggNOG" id="ENOG5033TWG">
    <property type="taxonomic scope" value="Bacteria"/>
</dbReference>
<accession>D4S2S7</accession>
<comment type="caution">
    <text evidence="2">The sequence shown here is derived from an EMBL/GenBank/DDBJ whole genome shotgun (WGS) entry which is preliminary data.</text>
</comment>
<dbReference type="GO" id="GO:0004519">
    <property type="term" value="F:endonuclease activity"/>
    <property type="evidence" value="ECO:0007669"/>
    <property type="project" value="InterPro"/>
</dbReference>
<dbReference type="HOGENOM" id="CLU_818396_0_0_9"/>
<evidence type="ECO:0000259" key="1">
    <source>
        <dbReference type="Pfam" id="PF04471"/>
    </source>
</evidence>
<dbReference type="GO" id="GO:0003677">
    <property type="term" value="F:DNA binding"/>
    <property type="evidence" value="ECO:0007669"/>
    <property type="project" value="InterPro"/>
</dbReference>
<gene>
    <name evidence="2" type="ORF">BUTYVIB_02399</name>
</gene>
<dbReference type="InterPro" id="IPR011856">
    <property type="entry name" value="tRNA_endonuc-like_dom_sf"/>
</dbReference>
<dbReference type="Gene3D" id="3.40.1350.10">
    <property type="match status" value="1"/>
</dbReference>